<evidence type="ECO:0000259" key="1">
    <source>
        <dbReference type="PROSITE" id="PS51186"/>
    </source>
</evidence>
<dbReference type="EMBL" id="MCFA01000008">
    <property type="protein sequence ID" value="ORY18167.1"/>
    <property type="molecule type" value="Genomic_DNA"/>
</dbReference>
<organism evidence="2 3">
    <name type="scientific">Clohesyomyces aquaticus</name>
    <dbReference type="NCBI Taxonomy" id="1231657"/>
    <lineage>
        <taxon>Eukaryota</taxon>
        <taxon>Fungi</taxon>
        <taxon>Dikarya</taxon>
        <taxon>Ascomycota</taxon>
        <taxon>Pezizomycotina</taxon>
        <taxon>Dothideomycetes</taxon>
        <taxon>Pleosporomycetidae</taxon>
        <taxon>Pleosporales</taxon>
        <taxon>Lindgomycetaceae</taxon>
        <taxon>Clohesyomyces</taxon>
    </lineage>
</organism>
<reference evidence="2 3" key="1">
    <citation type="submission" date="2016-07" db="EMBL/GenBank/DDBJ databases">
        <title>Pervasive Adenine N6-methylation of Active Genes in Fungi.</title>
        <authorList>
            <consortium name="DOE Joint Genome Institute"/>
            <person name="Mondo S.J."/>
            <person name="Dannebaum R.O."/>
            <person name="Kuo R.C."/>
            <person name="Labutti K."/>
            <person name="Haridas S."/>
            <person name="Kuo A."/>
            <person name="Salamov A."/>
            <person name="Ahrendt S.R."/>
            <person name="Lipzen A."/>
            <person name="Sullivan W."/>
            <person name="Andreopoulos W.B."/>
            <person name="Clum A."/>
            <person name="Lindquist E."/>
            <person name="Daum C."/>
            <person name="Ramamoorthy G.K."/>
            <person name="Gryganskyi A."/>
            <person name="Culley D."/>
            <person name="Magnuson J.K."/>
            <person name="James T.Y."/>
            <person name="O'Malley M.A."/>
            <person name="Stajich J.E."/>
            <person name="Spatafora J.W."/>
            <person name="Visel A."/>
            <person name="Grigoriev I.V."/>
        </authorList>
    </citation>
    <scope>NUCLEOTIDE SEQUENCE [LARGE SCALE GENOMIC DNA]</scope>
    <source>
        <strain evidence="2 3">CBS 115471</strain>
    </source>
</reference>
<dbReference type="PROSITE" id="PS51186">
    <property type="entry name" value="GNAT"/>
    <property type="match status" value="1"/>
</dbReference>
<dbReference type="SUPFAM" id="SSF55729">
    <property type="entry name" value="Acyl-CoA N-acyltransferases (Nat)"/>
    <property type="match status" value="1"/>
</dbReference>
<name>A0A1Y2A781_9PLEO</name>
<sequence length="206" mass="23048">MTDSNFYIETPRLYISHYQPSNDAHCDFKVVLYNQPELIKGQHRNASAFPDRTSARAFILETQDEQARSGYGRFLVSLKPSSVNPNKLFSEIQSECEMVGQVSLKFAQGPYAYTAPDVGYGFLSKYWGNGYATEASAALLKYFEEEKGVKEVFGFCNANNEGSMGVLRRLGFQQRGVMDLKPYGVHGMVWVKPGMSEDLSVYGLTG</sequence>
<comment type="caution">
    <text evidence="2">The sequence shown here is derived from an EMBL/GenBank/DDBJ whole genome shotgun (WGS) entry which is preliminary data.</text>
</comment>
<feature type="domain" description="N-acetyltransferase" evidence="1">
    <location>
        <begin position="41"/>
        <end position="195"/>
    </location>
</feature>
<keyword evidence="3" id="KW-1185">Reference proteome</keyword>
<dbReference type="InterPro" id="IPR051531">
    <property type="entry name" value="N-acetyltransferase"/>
</dbReference>
<dbReference type="PANTHER" id="PTHR43792">
    <property type="entry name" value="GNAT FAMILY, PUTATIVE (AFU_ORTHOLOGUE AFUA_3G00765)-RELATED-RELATED"/>
    <property type="match status" value="1"/>
</dbReference>
<gene>
    <name evidence="2" type="ORF">BCR34DRAFT_670931</name>
</gene>
<dbReference type="GO" id="GO:0005840">
    <property type="term" value="C:ribosome"/>
    <property type="evidence" value="ECO:0007669"/>
    <property type="project" value="UniProtKB-KW"/>
</dbReference>
<evidence type="ECO:0000313" key="3">
    <source>
        <dbReference type="Proteomes" id="UP000193144"/>
    </source>
</evidence>
<dbReference type="Proteomes" id="UP000193144">
    <property type="component" value="Unassembled WGS sequence"/>
</dbReference>
<keyword evidence="2" id="KW-0687">Ribonucleoprotein</keyword>
<dbReference type="PANTHER" id="PTHR43792:SF16">
    <property type="entry name" value="N-ACETYLTRANSFERASE DOMAIN-CONTAINING PROTEIN"/>
    <property type="match status" value="1"/>
</dbReference>
<dbReference type="Pfam" id="PF13302">
    <property type="entry name" value="Acetyltransf_3"/>
    <property type="match status" value="1"/>
</dbReference>
<proteinExistence type="predicted"/>
<evidence type="ECO:0000313" key="2">
    <source>
        <dbReference type="EMBL" id="ORY18167.1"/>
    </source>
</evidence>
<accession>A0A1Y2A781</accession>
<dbReference type="AlphaFoldDB" id="A0A1Y2A781"/>
<dbReference type="Gene3D" id="3.40.630.30">
    <property type="match status" value="1"/>
</dbReference>
<dbReference type="InterPro" id="IPR016181">
    <property type="entry name" value="Acyl_CoA_acyltransferase"/>
</dbReference>
<keyword evidence="2" id="KW-0689">Ribosomal protein</keyword>
<dbReference type="GO" id="GO:0016747">
    <property type="term" value="F:acyltransferase activity, transferring groups other than amino-acyl groups"/>
    <property type="evidence" value="ECO:0007669"/>
    <property type="project" value="InterPro"/>
</dbReference>
<dbReference type="InterPro" id="IPR000182">
    <property type="entry name" value="GNAT_dom"/>
</dbReference>
<dbReference type="OrthoDB" id="630895at2759"/>
<protein>
    <submittedName>
        <fullName evidence="2">Including n-acetylases of ribosomal protein</fullName>
    </submittedName>
</protein>